<evidence type="ECO:0000313" key="2">
    <source>
        <dbReference type="Proteomes" id="UP000240212"/>
    </source>
</evidence>
<dbReference type="PANTHER" id="PTHR30087:SF1">
    <property type="entry name" value="HYPOTHETICAL CYTOSOLIC PROTEIN"/>
    <property type="match status" value="1"/>
</dbReference>
<dbReference type="OrthoDB" id="495783at2"/>
<dbReference type="RefSeq" id="WP_106876258.1">
    <property type="nucleotide sequence ID" value="NZ_PYEP01000001.1"/>
</dbReference>
<dbReference type="InterPro" id="IPR007553">
    <property type="entry name" value="2-thiour_desulf"/>
</dbReference>
<protein>
    <submittedName>
        <fullName evidence="1">DUF523 domain-containing protein</fullName>
    </submittedName>
</protein>
<organism evidence="1 2">
    <name type="scientific">Siccibacter turicensis</name>
    <dbReference type="NCBI Taxonomy" id="357233"/>
    <lineage>
        <taxon>Bacteria</taxon>
        <taxon>Pseudomonadati</taxon>
        <taxon>Pseudomonadota</taxon>
        <taxon>Gammaproteobacteria</taxon>
        <taxon>Enterobacterales</taxon>
        <taxon>Enterobacteriaceae</taxon>
        <taxon>Siccibacter</taxon>
    </lineage>
</organism>
<dbReference type="EMBL" id="PYEP01000001">
    <property type="protein sequence ID" value="PSN09868.1"/>
    <property type="molecule type" value="Genomic_DNA"/>
</dbReference>
<dbReference type="PANTHER" id="PTHR30087">
    <property type="entry name" value="INNER MEMBRANE PROTEIN"/>
    <property type="match status" value="1"/>
</dbReference>
<evidence type="ECO:0000313" key="1">
    <source>
        <dbReference type="EMBL" id="PSN09868.1"/>
    </source>
</evidence>
<dbReference type="AlphaFoldDB" id="A0A2P8VS24"/>
<accession>A0A2P8VS24</accession>
<dbReference type="Pfam" id="PF04463">
    <property type="entry name" value="2-thiour_desulf"/>
    <property type="match status" value="1"/>
</dbReference>
<proteinExistence type="predicted"/>
<keyword evidence="2" id="KW-1185">Reference proteome</keyword>
<name>A0A2P8VS24_9ENTR</name>
<gene>
    <name evidence="1" type="ORF">C7G83_03760</name>
</gene>
<sequence length="164" mass="17615">MNTKILVSACLMGHAVRYNASSKTLLSDSLVRWRDEGRLVVHCPELAAGLTTPRLPAEIIGRDGDAVLDGNAAIVESDGRDVTPHYQLAAWLALDAARSAGCRFALLTDGSPTCGSETLYNGQFIGQRKPGSGVASALLRRHGIEVFSEAQIDLLQARLNEEEQ</sequence>
<dbReference type="STRING" id="1388748.GCA_000463155_01192"/>
<reference evidence="1 2" key="1">
    <citation type="submission" date="2018-03" db="EMBL/GenBank/DDBJ databases">
        <title>Draft genome sequence of the first documented clinical Siccibacter turicensis isolate in Austria.</title>
        <authorList>
            <person name="Lepuschitz S."/>
            <person name="Pekard-Amenitsch S."/>
            <person name="Haunold R."/>
            <person name="Schill S."/>
            <person name="Mach R."/>
            <person name="Allerberger F."/>
            <person name="Ruppitsch W."/>
            <person name="Forsythe S.J."/>
        </authorList>
    </citation>
    <scope>NUCLEOTIDE SEQUENCE [LARGE SCALE GENOMIC DNA]</scope>
    <source>
        <strain evidence="1 2">6100069499-17</strain>
    </source>
</reference>
<comment type="caution">
    <text evidence="1">The sequence shown here is derived from an EMBL/GenBank/DDBJ whole genome shotgun (WGS) entry which is preliminary data.</text>
</comment>
<dbReference type="Proteomes" id="UP000240212">
    <property type="component" value="Unassembled WGS sequence"/>
</dbReference>